<dbReference type="Pfam" id="PF12836">
    <property type="entry name" value="HHH_3"/>
    <property type="match status" value="1"/>
</dbReference>
<dbReference type="PANTHER" id="PTHR21180">
    <property type="entry name" value="ENDONUCLEASE/EXONUCLEASE/PHOSPHATASE FAMILY DOMAIN-CONTAINING PROTEIN 1"/>
    <property type="match status" value="1"/>
</dbReference>
<dbReference type="Gene3D" id="1.10.150.320">
    <property type="entry name" value="Photosystem II 12 kDa extrinsic protein"/>
    <property type="match status" value="1"/>
</dbReference>
<dbReference type="GO" id="GO:0006281">
    <property type="term" value="P:DNA repair"/>
    <property type="evidence" value="ECO:0007669"/>
    <property type="project" value="InterPro"/>
</dbReference>
<dbReference type="InterPro" id="IPR051675">
    <property type="entry name" value="Endo/Exo/Phosphatase_dom_1"/>
</dbReference>
<dbReference type="Proteomes" id="UP000184076">
    <property type="component" value="Unassembled WGS sequence"/>
</dbReference>
<name>A0A1M5GGD8_9BACT</name>
<feature type="signal peptide" evidence="1">
    <location>
        <begin position="1"/>
        <end position="31"/>
    </location>
</feature>
<organism evidence="3 4">
    <name type="scientific">Desulfacinum infernum DSM 9756</name>
    <dbReference type="NCBI Taxonomy" id="1121391"/>
    <lineage>
        <taxon>Bacteria</taxon>
        <taxon>Pseudomonadati</taxon>
        <taxon>Thermodesulfobacteriota</taxon>
        <taxon>Syntrophobacteria</taxon>
        <taxon>Syntrophobacterales</taxon>
        <taxon>Syntrophobacteraceae</taxon>
        <taxon>Desulfacinum</taxon>
    </lineage>
</organism>
<proteinExistence type="predicted"/>
<dbReference type="EMBL" id="FQVB01000037">
    <property type="protein sequence ID" value="SHG02779.1"/>
    <property type="molecule type" value="Genomic_DNA"/>
</dbReference>
<dbReference type="AlphaFoldDB" id="A0A1M5GGD8"/>
<dbReference type="SMART" id="SM00278">
    <property type="entry name" value="HhH1"/>
    <property type="match status" value="2"/>
</dbReference>
<dbReference type="GO" id="GO:0003677">
    <property type="term" value="F:DNA binding"/>
    <property type="evidence" value="ECO:0007669"/>
    <property type="project" value="InterPro"/>
</dbReference>
<feature type="domain" description="Helix-hairpin-helix DNA-binding motif class 1" evidence="2">
    <location>
        <begin position="75"/>
        <end position="94"/>
    </location>
</feature>
<feature type="domain" description="Helix-hairpin-helix DNA-binding motif class 1" evidence="2">
    <location>
        <begin position="45"/>
        <end position="64"/>
    </location>
</feature>
<evidence type="ECO:0000313" key="3">
    <source>
        <dbReference type="EMBL" id="SHG02779.1"/>
    </source>
</evidence>
<dbReference type="STRING" id="1121391.SAMN02745206_03129"/>
<dbReference type="SUPFAM" id="SSF47781">
    <property type="entry name" value="RuvA domain 2-like"/>
    <property type="match status" value="1"/>
</dbReference>
<dbReference type="RefSeq" id="WP_073041112.1">
    <property type="nucleotide sequence ID" value="NZ_FQVB01000037.1"/>
</dbReference>
<accession>A0A1M5GGD8</accession>
<evidence type="ECO:0000259" key="2">
    <source>
        <dbReference type="SMART" id="SM00278"/>
    </source>
</evidence>
<dbReference type="PANTHER" id="PTHR21180:SF32">
    <property type="entry name" value="ENDONUCLEASE_EXONUCLEASE_PHOSPHATASE FAMILY DOMAIN-CONTAINING PROTEIN 1"/>
    <property type="match status" value="1"/>
</dbReference>
<dbReference type="InterPro" id="IPR010994">
    <property type="entry name" value="RuvA_2-like"/>
</dbReference>
<keyword evidence="1" id="KW-0732">Signal</keyword>
<dbReference type="InterPro" id="IPR003583">
    <property type="entry name" value="Hlx-hairpin-Hlx_DNA-bd_motif"/>
</dbReference>
<reference evidence="4" key="1">
    <citation type="submission" date="2016-11" db="EMBL/GenBank/DDBJ databases">
        <authorList>
            <person name="Varghese N."/>
            <person name="Submissions S."/>
        </authorList>
    </citation>
    <scope>NUCLEOTIDE SEQUENCE [LARGE SCALE GENOMIC DNA]</scope>
    <source>
        <strain evidence="4">DSM 9756</strain>
    </source>
</reference>
<dbReference type="NCBIfam" id="TIGR00426">
    <property type="entry name" value="competence protein ComEA helix-hairpin-helix repeat region"/>
    <property type="match status" value="1"/>
</dbReference>
<feature type="chain" id="PRO_5012364082" evidence="1">
    <location>
        <begin position="32"/>
        <end position="98"/>
    </location>
</feature>
<evidence type="ECO:0000313" key="4">
    <source>
        <dbReference type="Proteomes" id="UP000184076"/>
    </source>
</evidence>
<dbReference type="GO" id="GO:0015627">
    <property type="term" value="C:type II protein secretion system complex"/>
    <property type="evidence" value="ECO:0007669"/>
    <property type="project" value="TreeGrafter"/>
</dbReference>
<protein>
    <submittedName>
        <fullName evidence="3">ComEA protein</fullName>
    </submittedName>
</protein>
<evidence type="ECO:0000256" key="1">
    <source>
        <dbReference type="SAM" id="SignalP"/>
    </source>
</evidence>
<sequence length="98" mass="10645">MKAQTSHRRRTFCLCAAMVLAFLLTAAASTAAATDLVNINTADAEQLQSLPGIGPAIAQRIVEYRTQNGPFKQKEDIQNVQGIGPKKYEAIKDLITVE</sequence>
<dbReference type="GO" id="GO:0015628">
    <property type="term" value="P:protein secretion by the type II secretion system"/>
    <property type="evidence" value="ECO:0007669"/>
    <property type="project" value="TreeGrafter"/>
</dbReference>
<dbReference type="InterPro" id="IPR004509">
    <property type="entry name" value="Competence_ComEA_HhH"/>
</dbReference>
<gene>
    <name evidence="3" type="ORF">SAMN02745206_03129</name>
</gene>
<keyword evidence="4" id="KW-1185">Reference proteome</keyword>